<evidence type="ECO:0000256" key="3">
    <source>
        <dbReference type="ARBA" id="ARBA00023163"/>
    </source>
</evidence>
<dbReference type="InterPro" id="IPR000524">
    <property type="entry name" value="Tscrpt_reg_HTH_GntR"/>
</dbReference>
<dbReference type="Pfam" id="PF07729">
    <property type="entry name" value="FCD"/>
    <property type="match status" value="1"/>
</dbReference>
<sequence length="225" mass="25669">MKFPSIWLQGASLGEAIASELRLQIISGTIKRGEILSENRIAGEFGTSRSPVREAMKTLSGEGLIQLERMGAVVMGLSLKDVEELYDVRYLIESFVQGHVFMNPQPELIQHLRQIVDRMELAAKHGDPIEFSYQDLTFHERIITEANHKRILHLWKSIRPIVITVMFITTKQVFSGGGTRVRHVMDKHLQLIGEMESLDEARIQTAVQRYFDDSRQTLHLSFPEG</sequence>
<dbReference type="GO" id="GO:0003700">
    <property type="term" value="F:DNA-binding transcription factor activity"/>
    <property type="evidence" value="ECO:0007669"/>
    <property type="project" value="InterPro"/>
</dbReference>
<dbReference type="GO" id="GO:0003677">
    <property type="term" value="F:DNA binding"/>
    <property type="evidence" value="ECO:0007669"/>
    <property type="project" value="UniProtKB-KW"/>
</dbReference>
<name>A0A0M1N161_9BACL</name>
<keyword evidence="2" id="KW-0238">DNA-binding</keyword>
<keyword evidence="1" id="KW-0805">Transcription regulation</keyword>
<dbReference type="InterPro" id="IPR011711">
    <property type="entry name" value="GntR_C"/>
</dbReference>
<keyword evidence="6" id="KW-1185">Reference proteome</keyword>
<dbReference type="PANTHER" id="PTHR43537">
    <property type="entry name" value="TRANSCRIPTIONAL REGULATOR, GNTR FAMILY"/>
    <property type="match status" value="1"/>
</dbReference>
<dbReference type="SMART" id="SM00345">
    <property type="entry name" value="HTH_GNTR"/>
    <property type="match status" value="1"/>
</dbReference>
<dbReference type="OrthoDB" id="368257at2"/>
<dbReference type="Gene3D" id="1.20.120.530">
    <property type="entry name" value="GntR ligand-binding domain-like"/>
    <property type="match status" value="1"/>
</dbReference>
<evidence type="ECO:0000256" key="2">
    <source>
        <dbReference type="ARBA" id="ARBA00023125"/>
    </source>
</evidence>
<dbReference type="Pfam" id="PF00392">
    <property type="entry name" value="GntR"/>
    <property type="match status" value="1"/>
</dbReference>
<dbReference type="InterPro" id="IPR036390">
    <property type="entry name" value="WH_DNA-bd_sf"/>
</dbReference>
<dbReference type="EMBL" id="LIUT01000008">
    <property type="protein sequence ID" value="KOR75878.1"/>
    <property type="molecule type" value="Genomic_DNA"/>
</dbReference>
<dbReference type="RefSeq" id="WP_054405036.1">
    <property type="nucleotide sequence ID" value="NZ_LIUT01000008.1"/>
</dbReference>
<dbReference type="CDD" id="cd07377">
    <property type="entry name" value="WHTH_GntR"/>
    <property type="match status" value="1"/>
</dbReference>
<dbReference type="AlphaFoldDB" id="A0A0M1N161"/>
<reference evidence="6" key="1">
    <citation type="submission" date="2015-08" db="EMBL/GenBank/DDBJ databases">
        <title>Genome sequencing project for genomic taxonomy and phylogenomics of Bacillus-like bacteria.</title>
        <authorList>
            <person name="Liu B."/>
            <person name="Wang J."/>
            <person name="Zhu Y."/>
            <person name="Liu G."/>
            <person name="Chen Q."/>
            <person name="Chen Z."/>
            <person name="Lan J."/>
            <person name="Che J."/>
            <person name="Ge C."/>
            <person name="Shi H."/>
            <person name="Pan Z."/>
            <person name="Liu X."/>
        </authorList>
    </citation>
    <scope>NUCLEOTIDE SEQUENCE [LARGE SCALE GENOMIC DNA]</scope>
    <source>
        <strain evidence="6">FJAT-22460</strain>
    </source>
</reference>
<protein>
    <submittedName>
        <fullName evidence="5">GntR family transcriptional regulator</fullName>
    </submittedName>
</protein>
<dbReference type="PANTHER" id="PTHR43537:SF24">
    <property type="entry name" value="GLUCONATE OPERON TRANSCRIPTIONAL REPRESSOR"/>
    <property type="match status" value="1"/>
</dbReference>
<dbReference type="SUPFAM" id="SSF48008">
    <property type="entry name" value="GntR ligand-binding domain-like"/>
    <property type="match status" value="1"/>
</dbReference>
<dbReference type="SUPFAM" id="SSF46785">
    <property type="entry name" value="Winged helix' DNA-binding domain"/>
    <property type="match status" value="1"/>
</dbReference>
<organism evidence="5 6">
    <name type="scientific">Paenibacillus solani</name>
    <dbReference type="NCBI Taxonomy" id="1705565"/>
    <lineage>
        <taxon>Bacteria</taxon>
        <taxon>Bacillati</taxon>
        <taxon>Bacillota</taxon>
        <taxon>Bacilli</taxon>
        <taxon>Bacillales</taxon>
        <taxon>Paenibacillaceae</taxon>
        <taxon>Paenibacillus</taxon>
    </lineage>
</organism>
<accession>A0A0M1N161</accession>
<proteinExistence type="predicted"/>
<dbReference type="Gene3D" id="1.10.10.10">
    <property type="entry name" value="Winged helix-like DNA-binding domain superfamily/Winged helix DNA-binding domain"/>
    <property type="match status" value="1"/>
</dbReference>
<dbReference type="InterPro" id="IPR008920">
    <property type="entry name" value="TF_FadR/GntR_C"/>
</dbReference>
<evidence type="ECO:0000313" key="5">
    <source>
        <dbReference type="EMBL" id="KOR75878.1"/>
    </source>
</evidence>
<gene>
    <name evidence="5" type="ORF">AM231_24745</name>
</gene>
<evidence type="ECO:0000259" key="4">
    <source>
        <dbReference type="PROSITE" id="PS50949"/>
    </source>
</evidence>
<dbReference type="PROSITE" id="PS50949">
    <property type="entry name" value="HTH_GNTR"/>
    <property type="match status" value="1"/>
</dbReference>
<comment type="caution">
    <text evidence="5">The sequence shown here is derived from an EMBL/GenBank/DDBJ whole genome shotgun (WGS) entry which is preliminary data.</text>
</comment>
<dbReference type="PRINTS" id="PR00035">
    <property type="entry name" value="HTHGNTR"/>
</dbReference>
<evidence type="ECO:0000313" key="6">
    <source>
        <dbReference type="Proteomes" id="UP000036932"/>
    </source>
</evidence>
<dbReference type="InterPro" id="IPR036388">
    <property type="entry name" value="WH-like_DNA-bd_sf"/>
</dbReference>
<evidence type="ECO:0000256" key="1">
    <source>
        <dbReference type="ARBA" id="ARBA00023015"/>
    </source>
</evidence>
<dbReference type="Proteomes" id="UP000036932">
    <property type="component" value="Unassembled WGS sequence"/>
</dbReference>
<keyword evidence="3" id="KW-0804">Transcription</keyword>
<dbReference type="SMART" id="SM00895">
    <property type="entry name" value="FCD"/>
    <property type="match status" value="1"/>
</dbReference>
<feature type="domain" description="HTH gntR-type" evidence="4">
    <location>
        <begin position="11"/>
        <end position="77"/>
    </location>
</feature>
<dbReference type="PATRIC" id="fig|1705565.3.peg.1116"/>